<sequence length="143" mass="16083">MAKVQRTLASTRLVHPFQAKGDVTPLYKLGVEAEVQAPTSNPWLLSQKVLSFSVSFVKICLDKHYSIHALYLVHTRIHVKDSGRLCVKDGRLYLGEFLPAPAEPPLRDWSTDVMERELQNLIPSGFIKDSEVSLLKTQLVEAL</sequence>
<accession>A0AAE1R0A4</accession>
<comment type="caution">
    <text evidence="1">The sequence shown here is derived from an EMBL/GenBank/DDBJ whole genome shotgun (WGS) entry which is preliminary data.</text>
</comment>
<gene>
    <name evidence="1" type="ORF">RND71_038372</name>
</gene>
<dbReference type="EMBL" id="JAVYJV010000021">
    <property type="protein sequence ID" value="KAK4342556.1"/>
    <property type="molecule type" value="Genomic_DNA"/>
</dbReference>
<keyword evidence="2" id="KW-1185">Reference proteome</keyword>
<evidence type="ECO:0000313" key="2">
    <source>
        <dbReference type="Proteomes" id="UP001291623"/>
    </source>
</evidence>
<name>A0AAE1R0A4_9SOLA</name>
<organism evidence="1 2">
    <name type="scientific">Anisodus tanguticus</name>
    <dbReference type="NCBI Taxonomy" id="243964"/>
    <lineage>
        <taxon>Eukaryota</taxon>
        <taxon>Viridiplantae</taxon>
        <taxon>Streptophyta</taxon>
        <taxon>Embryophyta</taxon>
        <taxon>Tracheophyta</taxon>
        <taxon>Spermatophyta</taxon>
        <taxon>Magnoliopsida</taxon>
        <taxon>eudicotyledons</taxon>
        <taxon>Gunneridae</taxon>
        <taxon>Pentapetalae</taxon>
        <taxon>asterids</taxon>
        <taxon>lamiids</taxon>
        <taxon>Solanales</taxon>
        <taxon>Solanaceae</taxon>
        <taxon>Solanoideae</taxon>
        <taxon>Hyoscyameae</taxon>
        <taxon>Anisodus</taxon>
    </lineage>
</organism>
<evidence type="ECO:0000313" key="1">
    <source>
        <dbReference type="EMBL" id="KAK4342556.1"/>
    </source>
</evidence>
<proteinExistence type="predicted"/>
<protein>
    <submittedName>
        <fullName evidence="1">Uncharacterized protein</fullName>
    </submittedName>
</protein>
<reference evidence="1" key="1">
    <citation type="submission" date="2023-12" db="EMBL/GenBank/DDBJ databases">
        <title>Genome assembly of Anisodus tanguticus.</title>
        <authorList>
            <person name="Wang Y.-J."/>
        </authorList>
    </citation>
    <scope>NUCLEOTIDE SEQUENCE</scope>
    <source>
        <strain evidence="1">KB-2021</strain>
        <tissue evidence="1">Leaf</tissue>
    </source>
</reference>
<dbReference type="Proteomes" id="UP001291623">
    <property type="component" value="Unassembled WGS sequence"/>
</dbReference>
<dbReference type="AlphaFoldDB" id="A0AAE1R0A4"/>